<dbReference type="InterPro" id="IPR007995">
    <property type="entry name" value="DUF742"/>
</dbReference>
<dbReference type="RefSeq" id="WP_203912797.1">
    <property type="nucleotide sequence ID" value="NZ_BONY01000060.1"/>
</dbReference>
<name>A0A8J3QG86_9ACTN</name>
<evidence type="ECO:0000313" key="1">
    <source>
        <dbReference type="EMBL" id="GIH09064.1"/>
    </source>
</evidence>
<evidence type="ECO:0008006" key="3">
    <source>
        <dbReference type="Google" id="ProtNLM"/>
    </source>
</evidence>
<evidence type="ECO:0000313" key="2">
    <source>
        <dbReference type="Proteomes" id="UP000612899"/>
    </source>
</evidence>
<dbReference type="EMBL" id="BONY01000060">
    <property type="protein sequence ID" value="GIH09064.1"/>
    <property type="molecule type" value="Genomic_DNA"/>
</dbReference>
<protein>
    <recommendedName>
        <fullName evidence="3">DUF742 domain-containing protein</fullName>
    </recommendedName>
</protein>
<comment type="caution">
    <text evidence="1">The sequence shown here is derived from an EMBL/GenBank/DDBJ whole genome shotgun (WGS) entry which is preliminary data.</text>
</comment>
<dbReference type="PANTHER" id="PTHR36221">
    <property type="entry name" value="DUF742 DOMAIN-CONTAINING PROTEIN"/>
    <property type="match status" value="1"/>
</dbReference>
<dbReference type="Proteomes" id="UP000612899">
    <property type="component" value="Unassembled WGS sequence"/>
</dbReference>
<sequence>MSTEDAPGPGNVHDWLDQDAGPLVRSYALTGGRAGPGAETFDLLTYVVAMTGAVSQLDAVAQPEHHAILKRAHQPASVAEIASHLSRPLGVVRVLLNDLETMGAIARCAKSPAASRPDDRILQAVIDGLRAS</sequence>
<reference evidence="1" key="1">
    <citation type="submission" date="2021-01" db="EMBL/GenBank/DDBJ databases">
        <title>Whole genome shotgun sequence of Rhizocola hellebori NBRC 109834.</title>
        <authorList>
            <person name="Komaki H."/>
            <person name="Tamura T."/>
        </authorList>
    </citation>
    <scope>NUCLEOTIDE SEQUENCE</scope>
    <source>
        <strain evidence="1">NBRC 109834</strain>
    </source>
</reference>
<gene>
    <name evidence="1" type="ORF">Rhe02_71310</name>
</gene>
<dbReference type="PANTHER" id="PTHR36221:SF1">
    <property type="entry name" value="DUF742 DOMAIN-CONTAINING PROTEIN"/>
    <property type="match status" value="1"/>
</dbReference>
<keyword evidence="2" id="KW-1185">Reference proteome</keyword>
<accession>A0A8J3QG86</accession>
<proteinExistence type="predicted"/>
<dbReference type="Pfam" id="PF05331">
    <property type="entry name" value="DUF742"/>
    <property type="match status" value="1"/>
</dbReference>
<dbReference type="AlphaFoldDB" id="A0A8J3QG86"/>
<organism evidence="1 2">
    <name type="scientific">Rhizocola hellebori</name>
    <dbReference type="NCBI Taxonomy" id="1392758"/>
    <lineage>
        <taxon>Bacteria</taxon>
        <taxon>Bacillati</taxon>
        <taxon>Actinomycetota</taxon>
        <taxon>Actinomycetes</taxon>
        <taxon>Micromonosporales</taxon>
        <taxon>Micromonosporaceae</taxon>
        <taxon>Rhizocola</taxon>
    </lineage>
</organism>